<accession>A0ABX7YP04</accession>
<organism evidence="5 6">
    <name type="scientific">Streptococcus oriscaviae</name>
    <dbReference type="NCBI Taxonomy" id="2781599"/>
    <lineage>
        <taxon>Bacteria</taxon>
        <taxon>Bacillati</taxon>
        <taxon>Bacillota</taxon>
        <taxon>Bacilli</taxon>
        <taxon>Lactobacillales</taxon>
        <taxon>Streptococcaceae</taxon>
        <taxon>Streptococcus</taxon>
    </lineage>
</organism>
<keyword evidence="2" id="KW-0175">Coiled coil</keyword>
<keyword evidence="3" id="KW-1133">Transmembrane helix</keyword>
<evidence type="ECO:0000313" key="5">
    <source>
        <dbReference type="EMBL" id="QUE55203.1"/>
    </source>
</evidence>
<protein>
    <recommendedName>
        <fullName evidence="4">LXG domain-containing protein</fullName>
    </recommendedName>
</protein>
<proteinExistence type="inferred from homology"/>
<feature type="transmembrane region" description="Helical" evidence="3">
    <location>
        <begin position="448"/>
        <end position="467"/>
    </location>
</feature>
<keyword evidence="3" id="KW-0812">Transmembrane</keyword>
<keyword evidence="6" id="KW-1185">Reference proteome</keyword>
<evidence type="ECO:0000256" key="2">
    <source>
        <dbReference type="SAM" id="Coils"/>
    </source>
</evidence>
<dbReference type="RefSeq" id="WP_212572752.1">
    <property type="nucleotide sequence ID" value="NZ_CP073084.1"/>
</dbReference>
<comment type="similarity">
    <text evidence="1">In the N-terminal section; belongs to the LXG family.</text>
</comment>
<gene>
    <name evidence="5" type="ORF">INT76_04840</name>
</gene>
<evidence type="ECO:0000313" key="6">
    <source>
        <dbReference type="Proteomes" id="UP000677616"/>
    </source>
</evidence>
<name>A0ABX7YP04_9STRE</name>
<keyword evidence="3" id="KW-0472">Membrane</keyword>
<evidence type="ECO:0000256" key="3">
    <source>
        <dbReference type="SAM" id="Phobius"/>
    </source>
</evidence>
<dbReference type="Pfam" id="PF04740">
    <property type="entry name" value="LXG"/>
    <property type="match status" value="1"/>
</dbReference>
<sequence length="506" mass="53791">MRIDMSEVKGQKAALEAQLTSLRGQLAAAKQSLQAAQSSSALKGQVKEAIDAKIGNHQLPLLTNYENALTLLASSYDELITRFQSITGETSDSAIINTDYLSELKSKAAGILTDSQMINSDANRIYSSISDIIPLSSPSLSAMTTAKSELDRLLDKLIADMSAFNSLKADNALADLFSSQNHQLGRLGQAVSSGYQHDSAIAFFQDTAFRKTVEEVSHVLSHGGSGKQLTSALAKEILGSRYSGRISDADLAHFRNLDKKSQEEYAYQTVYAKAQRGYALTTEDVEIIKNYQTNYPQVQIPERLQSAISRYERDQENQMTVGEKVDDAATGAIVDTVLGGTSYLITRDNGWASKLGYSFGTILDDAAGPLARSTNDAIRAAYTGTCNGIGNAIGSTVFGATVGSVIGMMQGDSPGQAIASSVMTTTFSYGLTQVAMLGAAAFLGATPVGWAAIGIGVAAGAVTSLLYNSDFMGMKSVAQDWGENMDETFSNIGTAFKNVGDFLWGG</sequence>
<reference evidence="5 6" key="1">
    <citation type="submission" date="2021-04" db="EMBL/GenBank/DDBJ databases">
        <title>Complete genome sequence of a novel Streptococcus species.</title>
        <authorList>
            <person name="Teng J.L.L."/>
        </authorList>
    </citation>
    <scope>NUCLEOTIDE SEQUENCE [LARGE SCALE GENOMIC DNA]</scope>
    <source>
        <strain evidence="5 6">HKU75</strain>
    </source>
</reference>
<feature type="domain" description="LXG" evidence="4">
    <location>
        <begin position="1"/>
        <end position="230"/>
    </location>
</feature>
<dbReference type="EMBL" id="CP073084">
    <property type="protein sequence ID" value="QUE55203.1"/>
    <property type="molecule type" value="Genomic_DNA"/>
</dbReference>
<dbReference type="InterPro" id="IPR006829">
    <property type="entry name" value="LXG_dom"/>
</dbReference>
<evidence type="ECO:0000259" key="4">
    <source>
        <dbReference type="PROSITE" id="PS51756"/>
    </source>
</evidence>
<feature type="coiled-coil region" evidence="2">
    <location>
        <begin position="5"/>
        <end position="39"/>
    </location>
</feature>
<dbReference type="Proteomes" id="UP000677616">
    <property type="component" value="Chromosome"/>
</dbReference>
<evidence type="ECO:0000256" key="1">
    <source>
        <dbReference type="ARBA" id="ARBA00034117"/>
    </source>
</evidence>
<dbReference type="PROSITE" id="PS51756">
    <property type="entry name" value="LXG"/>
    <property type="match status" value="1"/>
</dbReference>